<evidence type="ECO:0000313" key="3">
    <source>
        <dbReference type="Proteomes" id="UP000761264"/>
    </source>
</evidence>
<evidence type="ECO:0000313" key="2">
    <source>
        <dbReference type="EMBL" id="NIA68318.1"/>
    </source>
</evidence>
<accession>A0A967C2F6</accession>
<keyword evidence="1" id="KW-0472">Membrane</keyword>
<dbReference type="Proteomes" id="UP000761264">
    <property type="component" value="Unassembled WGS sequence"/>
</dbReference>
<organism evidence="2 3">
    <name type="scientific">Pelagibius litoralis</name>
    <dbReference type="NCBI Taxonomy" id="374515"/>
    <lineage>
        <taxon>Bacteria</taxon>
        <taxon>Pseudomonadati</taxon>
        <taxon>Pseudomonadota</taxon>
        <taxon>Alphaproteobacteria</taxon>
        <taxon>Rhodospirillales</taxon>
        <taxon>Rhodovibrionaceae</taxon>
        <taxon>Pelagibius</taxon>
    </lineage>
</organism>
<dbReference type="AlphaFoldDB" id="A0A967C2F6"/>
<keyword evidence="1" id="KW-1133">Transmembrane helix</keyword>
<keyword evidence="1" id="KW-0812">Transmembrane</keyword>
<proteinExistence type="predicted"/>
<evidence type="ECO:0000256" key="1">
    <source>
        <dbReference type="SAM" id="Phobius"/>
    </source>
</evidence>
<reference evidence="2" key="1">
    <citation type="submission" date="2020-03" db="EMBL/GenBank/DDBJ databases">
        <title>Genome of Pelagibius litoralis DSM 21314T.</title>
        <authorList>
            <person name="Wang G."/>
        </authorList>
    </citation>
    <scope>NUCLEOTIDE SEQUENCE</scope>
    <source>
        <strain evidence="2">DSM 21314</strain>
    </source>
</reference>
<gene>
    <name evidence="2" type="ORF">HBA54_06915</name>
</gene>
<protein>
    <submittedName>
        <fullName evidence="2">Uncharacterized protein</fullName>
    </submittedName>
</protein>
<keyword evidence="3" id="KW-1185">Reference proteome</keyword>
<comment type="caution">
    <text evidence="2">The sequence shown here is derived from an EMBL/GenBank/DDBJ whole genome shotgun (WGS) entry which is preliminary data.</text>
</comment>
<sequence>MIYFLYNESWALQGVGNSISEVKELARRLFASGTLEQGHVIWDEDGNQREMVLTSQSASASSASRQPSSLKPPLAYAQRRLKARRQARIAANRLCSLAIFVVCLLVMNGIYQIIAGRSLAQLIESFQI</sequence>
<dbReference type="RefSeq" id="WP_167222774.1">
    <property type="nucleotide sequence ID" value="NZ_JAAQPH010000004.1"/>
</dbReference>
<dbReference type="EMBL" id="JAAQPH010000004">
    <property type="protein sequence ID" value="NIA68318.1"/>
    <property type="molecule type" value="Genomic_DNA"/>
</dbReference>
<feature type="transmembrane region" description="Helical" evidence="1">
    <location>
        <begin position="94"/>
        <end position="114"/>
    </location>
</feature>
<name>A0A967C2F6_9PROT</name>